<dbReference type="SUPFAM" id="SSF47413">
    <property type="entry name" value="lambda repressor-like DNA-binding domains"/>
    <property type="match status" value="1"/>
</dbReference>
<comment type="caution">
    <text evidence="2">The sequence shown here is derived from an EMBL/GenBank/DDBJ whole genome shotgun (WGS) entry which is preliminary data.</text>
</comment>
<dbReference type="Gene3D" id="1.10.260.40">
    <property type="entry name" value="lambda repressor-like DNA-binding domains"/>
    <property type="match status" value="1"/>
</dbReference>
<dbReference type="Pfam" id="PF01381">
    <property type="entry name" value="HTH_3"/>
    <property type="match status" value="1"/>
</dbReference>
<feature type="domain" description="HTH cro/C1-type" evidence="1">
    <location>
        <begin position="14"/>
        <end position="68"/>
    </location>
</feature>
<dbReference type="InterPro" id="IPR001387">
    <property type="entry name" value="Cro/C1-type_HTH"/>
</dbReference>
<proteinExistence type="predicted"/>
<evidence type="ECO:0000313" key="3">
    <source>
        <dbReference type="Proteomes" id="UP000824264"/>
    </source>
</evidence>
<evidence type="ECO:0000313" key="2">
    <source>
        <dbReference type="EMBL" id="HIW79112.1"/>
    </source>
</evidence>
<reference evidence="2" key="1">
    <citation type="journal article" date="2021" name="PeerJ">
        <title>Extensive microbial diversity within the chicken gut microbiome revealed by metagenomics and culture.</title>
        <authorList>
            <person name="Gilroy R."/>
            <person name="Ravi A."/>
            <person name="Getino M."/>
            <person name="Pursley I."/>
            <person name="Horton D.L."/>
            <person name="Alikhan N.F."/>
            <person name="Baker D."/>
            <person name="Gharbi K."/>
            <person name="Hall N."/>
            <person name="Watson M."/>
            <person name="Adriaenssens E.M."/>
            <person name="Foster-Nyarko E."/>
            <person name="Jarju S."/>
            <person name="Secka A."/>
            <person name="Antonio M."/>
            <person name="Oren A."/>
            <person name="Chaudhuri R.R."/>
            <person name="La Ragione R."/>
            <person name="Hildebrand F."/>
            <person name="Pallen M.J."/>
        </authorList>
    </citation>
    <scope>NUCLEOTIDE SEQUENCE</scope>
    <source>
        <strain evidence="2">ChiSxjej5B17-1746</strain>
    </source>
</reference>
<dbReference type="SMART" id="SM00530">
    <property type="entry name" value="HTH_XRE"/>
    <property type="match status" value="1"/>
</dbReference>
<protein>
    <submittedName>
        <fullName evidence="2">Helix-turn-helix domain-containing protein</fullName>
    </submittedName>
</protein>
<name>A0A9D1R150_9BACT</name>
<gene>
    <name evidence="2" type="ORF">H9874_08220</name>
</gene>
<sequence length="83" mass="9494">MDKTTFAKPFGDMLKEKRRMRGLSQSGIAARSRRSLRCIQYLEAGKQEPTLSTLYALAHALDIRVSEMLEALPEELYKVYGEK</sequence>
<reference evidence="2" key="2">
    <citation type="submission" date="2021-04" db="EMBL/GenBank/DDBJ databases">
        <authorList>
            <person name="Gilroy R."/>
        </authorList>
    </citation>
    <scope>NUCLEOTIDE SEQUENCE</scope>
    <source>
        <strain evidence="2">ChiSxjej5B17-1746</strain>
    </source>
</reference>
<dbReference type="InterPro" id="IPR010982">
    <property type="entry name" value="Lambda_DNA-bd_dom_sf"/>
</dbReference>
<dbReference type="AlphaFoldDB" id="A0A9D1R150"/>
<evidence type="ECO:0000259" key="1">
    <source>
        <dbReference type="PROSITE" id="PS50943"/>
    </source>
</evidence>
<dbReference type="CDD" id="cd00093">
    <property type="entry name" value="HTH_XRE"/>
    <property type="match status" value="1"/>
</dbReference>
<accession>A0A9D1R150</accession>
<dbReference type="GO" id="GO:0003677">
    <property type="term" value="F:DNA binding"/>
    <property type="evidence" value="ECO:0007669"/>
    <property type="project" value="InterPro"/>
</dbReference>
<dbReference type="EMBL" id="DXGI01000316">
    <property type="protein sequence ID" value="HIW79112.1"/>
    <property type="molecule type" value="Genomic_DNA"/>
</dbReference>
<dbReference type="PROSITE" id="PS50943">
    <property type="entry name" value="HTH_CROC1"/>
    <property type="match status" value="1"/>
</dbReference>
<dbReference type="Proteomes" id="UP000824264">
    <property type="component" value="Unassembled WGS sequence"/>
</dbReference>
<organism evidence="2 3">
    <name type="scientific">Candidatus Bilophila faecipullorum</name>
    <dbReference type="NCBI Taxonomy" id="2838482"/>
    <lineage>
        <taxon>Bacteria</taxon>
        <taxon>Pseudomonadati</taxon>
        <taxon>Thermodesulfobacteriota</taxon>
        <taxon>Desulfovibrionia</taxon>
        <taxon>Desulfovibrionales</taxon>
        <taxon>Desulfovibrionaceae</taxon>
        <taxon>Bilophila</taxon>
    </lineage>
</organism>